<comment type="caution">
    <text evidence="1">The sequence shown here is derived from an EMBL/GenBank/DDBJ whole genome shotgun (WGS) entry which is preliminary data.</text>
</comment>
<reference evidence="1" key="1">
    <citation type="journal article" date="2019" name="bioRxiv">
        <title>The Genome of the Zebra Mussel, Dreissena polymorpha: A Resource for Invasive Species Research.</title>
        <authorList>
            <person name="McCartney M.A."/>
            <person name="Auch B."/>
            <person name="Kono T."/>
            <person name="Mallez S."/>
            <person name="Zhang Y."/>
            <person name="Obille A."/>
            <person name="Becker A."/>
            <person name="Abrahante J.E."/>
            <person name="Garbe J."/>
            <person name="Badalamenti J.P."/>
            <person name="Herman A."/>
            <person name="Mangelson H."/>
            <person name="Liachko I."/>
            <person name="Sullivan S."/>
            <person name="Sone E.D."/>
            <person name="Koren S."/>
            <person name="Silverstein K.A.T."/>
            <person name="Beckman K.B."/>
            <person name="Gohl D.M."/>
        </authorList>
    </citation>
    <scope>NUCLEOTIDE SEQUENCE</scope>
    <source>
        <strain evidence="1">Duluth1</strain>
        <tissue evidence="1">Whole animal</tissue>
    </source>
</reference>
<dbReference type="EMBL" id="JAIWYP010000014">
    <property type="protein sequence ID" value="KAH3710285.1"/>
    <property type="molecule type" value="Genomic_DNA"/>
</dbReference>
<organism evidence="1 2">
    <name type="scientific">Dreissena polymorpha</name>
    <name type="common">Zebra mussel</name>
    <name type="synonym">Mytilus polymorpha</name>
    <dbReference type="NCBI Taxonomy" id="45954"/>
    <lineage>
        <taxon>Eukaryota</taxon>
        <taxon>Metazoa</taxon>
        <taxon>Spiralia</taxon>
        <taxon>Lophotrochozoa</taxon>
        <taxon>Mollusca</taxon>
        <taxon>Bivalvia</taxon>
        <taxon>Autobranchia</taxon>
        <taxon>Heteroconchia</taxon>
        <taxon>Euheterodonta</taxon>
        <taxon>Imparidentia</taxon>
        <taxon>Neoheterodontei</taxon>
        <taxon>Myida</taxon>
        <taxon>Dreissenoidea</taxon>
        <taxon>Dreissenidae</taxon>
        <taxon>Dreissena</taxon>
    </lineage>
</organism>
<evidence type="ECO:0000313" key="1">
    <source>
        <dbReference type="EMBL" id="KAH3710285.1"/>
    </source>
</evidence>
<evidence type="ECO:0000313" key="2">
    <source>
        <dbReference type="Proteomes" id="UP000828390"/>
    </source>
</evidence>
<proteinExistence type="predicted"/>
<accession>A0A9D4BUM2</accession>
<gene>
    <name evidence="1" type="ORF">DPMN_069760</name>
</gene>
<sequence length="63" mass="6884">MCPHVWEQPTVQVQNPPYGPPVILSSTTYTSFISSALVACDGLHCAFRTINVSDSTFSYTSTE</sequence>
<keyword evidence="2" id="KW-1185">Reference proteome</keyword>
<dbReference type="Proteomes" id="UP000828390">
    <property type="component" value="Unassembled WGS sequence"/>
</dbReference>
<reference evidence="1" key="2">
    <citation type="submission" date="2020-11" db="EMBL/GenBank/DDBJ databases">
        <authorList>
            <person name="McCartney M.A."/>
            <person name="Auch B."/>
            <person name="Kono T."/>
            <person name="Mallez S."/>
            <person name="Becker A."/>
            <person name="Gohl D.M."/>
            <person name="Silverstein K.A.T."/>
            <person name="Koren S."/>
            <person name="Bechman K.B."/>
            <person name="Herman A."/>
            <person name="Abrahante J.E."/>
            <person name="Garbe J."/>
        </authorList>
    </citation>
    <scope>NUCLEOTIDE SEQUENCE</scope>
    <source>
        <strain evidence="1">Duluth1</strain>
        <tissue evidence="1">Whole animal</tissue>
    </source>
</reference>
<dbReference type="AlphaFoldDB" id="A0A9D4BUM2"/>
<name>A0A9D4BUM2_DREPO</name>
<protein>
    <submittedName>
        <fullName evidence="1">Uncharacterized protein</fullName>
    </submittedName>
</protein>